<organism evidence="4 5">
    <name type="scientific">Ramazzottius varieornatus</name>
    <name type="common">Water bear</name>
    <name type="synonym">Tardigrade</name>
    <dbReference type="NCBI Taxonomy" id="947166"/>
    <lineage>
        <taxon>Eukaryota</taxon>
        <taxon>Metazoa</taxon>
        <taxon>Ecdysozoa</taxon>
        <taxon>Tardigrada</taxon>
        <taxon>Eutardigrada</taxon>
        <taxon>Parachela</taxon>
        <taxon>Hypsibioidea</taxon>
        <taxon>Ramazzottiidae</taxon>
        <taxon>Ramazzottius</taxon>
    </lineage>
</organism>
<gene>
    <name evidence="4" type="primary">RvY_05381-1</name>
    <name evidence="4" type="synonym">RvY_05381.1</name>
    <name evidence="4" type="ORF">RvY_05381</name>
</gene>
<feature type="zinc finger region" description="C3H1-type" evidence="1">
    <location>
        <begin position="146"/>
        <end position="174"/>
    </location>
</feature>
<evidence type="ECO:0000313" key="4">
    <source>
        <dbReference type="EMBL" id="GAU93442.1"/>
    </source>
</evidence>
<evidence type="ECO:0000259" key="3">
    <source>
        <dbReference type="PROSITE" id="PS50103"/>
    </source>
</evidence>
<sequence>MPCFIFILQSVLSVYQEKLGTMNSKMRKWARVTPVEELFNERSSIFSCSSRPVSQLSSLGSSSVTGKIDYGRKPNMLYGLQAGRKAIQYPEVTTKFPAERSTSYADHPKSTPETIPEQDFEYWKTNTLDPLTGRMDDSKILYNTTGEDRGVCRHALLGRACPIGADCPFSHPVRHTVGVRRELSLNMTLMTFRYSLVPGACAVVEIMDVISPISFSVWVHQMCDDSLTALRPYLQGSKKRTYPDGFSHLLNDMKDFYHKHGDKASLSFRSLDDVSDTFVAVHAPFHEKFMWLRGIVMDLQKTSKESNRLLKVRLPDLGRVGEVKDVRFLRRLDQSFLKEPWFAARVELGRITLSTNSVSTPATLTWLKDLLLKKMAFIRILEEYEDPLVEMMCTIDNGTVKSLNNYLVDEMIAFGQEVTQRTGESDTDEDDLEIIPG</sequence>
<dbReference type="Gene3D" id="2.30.30.140">
    <property type="match status" value="1"/>
</dbReference>
<comment type="caution">
    <text evidence="4">The sequence shown here is derived from an EMBL/GenBank/DDBJ whole genome shotgun (WGS) entry which is preliminary data.</text>
</comment>
<dbReference type="PROSITE" id="PS50103">
    <property type="entry name" value="ZF_C3H1"/>
    <property type="match status" value="1"/>
</dbReference>
<dbReference type="OrthoDB" id="10555363at2759"/>
<dbReference type="Gene3D" id="2.40.50.90">
    <property type="match status" value="1"/>
</dbReference>
<dbReference type="SUPFAM" id="SSF63748">
    <property type="entry name" value="Tudor/PWWP/MBT"/>
    <property type="match status" value="1"/>
</dbReference>
<feature type="domain" description="C3H1-type" evidence="3">
    <location>
        <begin position="146"/>
        <end position="174"/>
    </location>
</feature>
<accession>A0A1D1V0H4</accession>
<dbReference type="InterPro" id="IPR000571">
    <property type="entry name" value="Znf_CCCH"/>
</dbReference>
<dbReference type="EMBL" id="BDGG01000002">
    <property type="protein sequence ID" value="GAU93442.1"/>
    <property type="molecule type" value="Genomic_DNA"/>
</dbReference>
<feature type="compositionally biased region" description="Acidic residues" evidence="2">
    <location>
        <begin position="425"/>
        <end position="437"/>
    </location>
</feature>
<keyword evidence="1" id="KW-0479">Metal-binding</keyword>
<proteinExistence type="predicted"/>
<evidence type="ECO:0000256" key="2">
    <source>
        <dbReference type="SAM" id="MobiDB-lite"/>
    </source>
</evidence>
<keyword evidence="1" id="KW-0862">Zinc</keyword>
<reference evidence="4 5" key="1">
    <citation type="journal article" date="2016" name="Nat. Commun.">
        <title>Extremotolerant tardigrade genome and improved radiotolerance of human cultured cells by tardigrade-unique protein.</title>
        <authorList>
            <person name="Hashimoto T."/>
            <person name="Horikawa D.D."/>
            <person name="Saito Y."/>
            <person name="Kuwahara H."/>
            <person name="Kozuka-Hata H."/>
            <person name="Shin-I T."/>
            <person name="Minakuchi Y."/>
            <person name="Ohishi K."/>
            <person name="Motoyama A."/>
            <person name="Aizu T."/>
            <person name="Enomoto A."/>
            <person name="Kondo K."/>
            <person name="Tanaka S."/>
            <person name="Hara Y."/>
            <person name="Koshikawa S."/>
            <person name="Sagara H."/>
            <person name="Miura T."/>
            <person name="Yokobori S."/>
            <person name="Miyagawa K."/>
            <person name="Suzuki Y."/>
            <person name="Kubo T."/>
            <person name="Oyama M."/>
            <person name="Kohara Y."/>
            <person name="Fujiyama A."/>
            <person name="Arakawa K."/>
            <person name="Katayama T."/>
            <person name="Toyoda A."/>
            <person name="Kunieda T."/>
        </authorList>
    </citation>
    <scope>NUCLEOTIDE SEQUENCE [LARGE SCALE GENOMIC DNA]</scope>
    <source>
        <strain evidence="4 5">YOKOZUNA-1</strain>
    </source>
</reference>
<keyword evidence="1" id="KW-0863">Zinc-finger</keyword>
<evidence type="ECO:0000313" key="5">
    <source>
        <dbReference type="Proteomes" id="UP000186922"/>
    </source>
</evidence>
<dbReference type="Proteomes" id="UP000186922">
    <property type="component" value="Unassembled WGS sequence"/>
</dbReference>
<evidence type="ECO:0000256" key="1">
    <source>
        <dbReference type="PROSITE-ProRule" id="PRU00723"/>
    </source>
</evidence>
<keyword evidence="5" id="KW-1185">Reference proteome</keyword>
<name>A0A1D1V0H4_RAMVA</name>
<dbReference type="GO" id="GO:0008270">
    <property type="term" value="F:zinc ion binding"/>
    <property type="evidence" value="ECO:0007669"/>
    <property type="project" value="UniProtKB-KW"/>
</dbReference>
<feature type="region of interest" description="Disordered" evidence="2">
    <location>
        <begin position="418"/>
        <end position="437"/>
    </location>
</feature>
<dbReference type="AlphaFoldDB" id="A0A1D1V0H4"/>
<protein>
    <recommendedName>
        <fullName evidence="3">C3H1-type domain-containing protein</fullName>
    </recommendedName>
</protein>
<dbReference type="InterPro" id="IPR035437">
    <property type="entry name" value="SNase_OB-fold_sf"/>
</dbReference>